<comment type="caution">
    <text evidence="1">The sequence shown here is derived from an EMBL/GenBank/DDBJ whole genome shotgun (WGS) entry which is preliminary data.</text>
</comment>
<keyword evidence="2" id="KW-1185">Reference proteome</keyword>
<reference evidence="1 2" key="1">
    <citation type="journal article" date="2018" name="Nat. Genet.">
        <title>The Rosa genome provides new insights in the design of modern roses.</title>
        <authorList>
            <person name="Bendahmane M."/>
        </authorList>
    </citation>
    <scope>NUCLEOTIDE SEQUENCE [LARGE SCALE GENOMIC DNA]</scope>
    <source>
        <strain evidence="2">cv. Old Blush</strain>
    </source>
</reference>
<protein>
    <submittedName>
        <fullName evidence="1">Uncharacterized protein</fullName>
    </submittedName>
</protein>
<dbReference type="AlphaFoldDB" id="A0A2P6PP66"/>
<evidence type="ECO:0000313" key="1">
    <source>
        <dbReference type="EMBL" id="PRQ23729.1"/>
    </source>
</evidence>
<evidence type="ECO:0000313" key="2">
    <source>
        <dbReference type="Proteomes" id="UP000238479"/>
    </source>
</evidence>
<proteinExistence type="predicted"/>
<organism evidence="1 2">
    <name type="scientific">Rosa chinensis</name>
    <name type="common">China rose</name>
    <dbReference type="NCBI Taxonomy" id="74649"/>
    <lineage>
        <taxon>Eukaryota</taxon>
        <taxon>Viridiplantae</taxon>
        <taxon>Streptophyta</taxon>
        <taxon>Embryophyta</taxon>
        <taxon>Tracheophyta</taxon>
        <taxon>Spermatophyta</taxon>
        <taxon>Magnoliopsida</taxon>
        <taxon>eudicotyledons</taxon>
        <taxon>Gunneridae</taxon>
        <taxon>Pentapetalae</taxon>
        <taxon>rosids</taxon>
        <taxon>fabids</taxon>
        <taxon>Rosales</taxon>
        <taxon>Rosaceae</taxon>
        <taxon>Rosoideae</taxon>
        <taxon>Rosoideae incertae sedis</taxon>
        <taxon>Rosa</taxon>
    </lineage>
</organism>
<dbReference type="Proteomes" id="UP000238479">
    <property type="component" value="Chromosome 6"/>
</dbReference>
<accession>A0A2P6PP66</accession>
<sequence length="52" mass="6078">MTHRRVNPDEIQLRIDPIHADVDEEITDLRSQVRSLRNCCPAQITMEFTSIL</sequence>
<name>A0A2P6PP66_ROSCH</name>
<gene>
    <name evidence="1" type="ORF">RchiOBHm_Chr6g0264581</name>
</gene>
<dbReference type="Gramene" id="PRQ23729">
    <property type="protein sequence ID" value="PRQ23729"/>
    <property type="gene ID" value="RchiOBHm_Chr6g0264581"/>
</dbReference>
<dbReference type="EMBL" id="PDCK01000044">
    <property type="protein sequence ID" value="PRQ23729.1"/>
    <property type="molecule type" value="Genomic_DNA"/>
</dbReference>